<organism evidence="6 7">
    <name type="scientific">Hydrogenophaga laconesensis</name>
    <dbReference type="NCBI Taxonomy" id="1805971"/>
    <lineage>
        <taxon>Bacteria</taxon>
        <taxon>Pseudomonadati</taxon>
        <taxon>Pseudomonadota</taxon>
        <taxon>Betaproteobacteria</taxon>
        <taxon>Burkholderiales</taxon>
        <taxon>Comamonadaceae</taxon>
        <taxon>Hydrogenophaga</taxon>
    </lineage>
</organism>
<dbReference type="SUPFAM" id="SSF46785">
    <property type="entry name" value="Winged helix' DNA-binding domain"/>
    <property type="match status" value="1"/>
</dbReference>
<comment type="caution">
    <text evidence="6">The sequence shown here is derived from an EMBL/GenBank/DDBJ whole genome shotgun (WGS) entry which is preliminary data.</text>
</comment>
<keyword evidence="2" id="KW-0805">Transcription regulation</keyword>
<evidence type="ECO:0000256" key="4">
    <source>
        <dbReference type="ARBA" id="ARBA00023163"/>
    </source>
</evidence>
<dbReference type="InterPro" id="IPR036390">
    <property type="entry name" value="WH_DNA-bd_sf"/>
</dbReference>
<dbReference type="InterPro" id="IPR000847">
    <property type="entry name" value="LysR_HTH_N"/>
</dbReference>
<dbReference type="Gene3D" id="1.10.10.10">
    <property type="entry name" value="Winged helix-like DNA-binding domain superfamily/Winged helix DNA-binding domain"/>
    <property type="match status" value="1"/>
</dbReference>
<keyword evidence="3" id="KW-0238">DNA-binding</keyword>
<comment type="similarity">
    <text evidence="1">Belongs to the LysR transcriptional regulatory family.</text>
</comment>
<dbReference type="InterPro" id="IPR050950">
    <property type="entry name" value="HTH-type_LysR_regulators"/>
</dbReference>
<sequence>MKHQQLRYFLQIASSGSMTKAAAALHIAQPALSRQMQLLEEELGISLFERSTKGVRLTPSGELLRKRGNALALQHESVVDELRSQSGSEASFSLIVPPSLHEFITVPLVSRFLKENPSQLLKVNEAASAVIDVTLWLESAQAHLAIVAGPRSTAALSALPLVVEPLCAVTSLDRGLQLDAPVSLSSIVSVPLAIPTRPNSIRVIVDRACGEQGVVPPVCLEVNSKQLALDLAEAGSVTAILPYSAIYFAVADGRLSAAPIVGMVIEWSMVRSRNRYFPNIGEHVEAMATDIAEKRVASGSWGTAYIPTGF</sequence>
<dbReference type="Proteomes" id="UP001265550">
    <property type="component" value="Unassembled WGS sequence"/>
</dbReference>
<dbReference type="PANTHER" id="PTHR30419">
    <property type="entry name" value="HTH-TYPE TRANSCRIPTIONAL REGULATOR YBHD"/>
    <property type="match status" value="1"/>
</dbReference>
<dbReference type="Gene3D" id="3.40.190.290">
    <property type="match status" value="1"/>
</dbReference>
<evidence type="ECO:0000256" key="1">
    <source>
        <dbReference type="ARBA" id="ARBA00009437"/>
    </source>
</evidence>
<dbReference type="SUPFAM" id="SSF53850">
    <property type="entry name" value="Periplasmic binding protein-like II"/>
    <property type="match status" value="1"/>
</dbReference>
<gene>
    <name evidence="6" type="ORF">J2X09_002351</name>
</gene>
<evidence type="ECO:0000259" key="5">
    <source>
        <dbReference type="PROSITE" id="PS50931"/>
    </source>
</evidence>
<dbReference type="PANTHER" id="PTHR30419:SF8">
    <property type="entry name" value="NITROGEN ASSIMILATION TRANSCRIPTIONAL ACTIVATOR-RELATED"/>
    <property type="match status" value="1"/>
</dbReference>
<dbReference type="EMBL" id="JAVDWE010000005">
    <property type="protein sequence ID" value="MDR7094610.1"/>
    <property type="molecule type" value="Genomic_DNA"/>
</dbReference>
<accession>A0ABU1VBB6</accession>
<dbReference type="InterPro" id="IPR036388">
    <property type="entry name" value="WH-like_DNA-bd_sf"/>
</dbReference>
<name>A0ABU1VBB6_9BURK</name>
<dbReference type="InterPro" id="IPR005119">
    <property type="entry name" value="LysR_subst-bd"/>
</dbReference>
<dbReference type="Pfam" id="PF00126">
    <property type="entry name" value="HTH_1"/>
    <property type="match status" value="1"/>
</dbReference>
<evidence type="ECO:0000313" key="6">
    <source>
        <dbReference type="EMBL" id="MDR7094610.1"/>
    </source>
</evidence>
<feature type="domain" description="HTH lysR-type" evidence="5">
    <location>
        <begin position="1"/>
        <end position="58"/>
    </location>
</feature>
<proteinExistence type="inferred from homology"/>
<dbReference type="PRINTS" id="PR00039">
    <property type="entry name" value="HTHLYSR"/>
</dbReference>
<evidence type="ECO:0000256" key="2">
    <source>
        <dbReference type="ARBA" id="ARBA00023015"/>
    </source>
</evidence>
<reference evidence="6 7" key="1">
    <citation type="submission" date="2023-07" db="EMBL/GenBank/DDBJ databases">
        <title>Sorghum-associated microbial communities from plants grown in Nebraska, USA.</title>
        <authorList>
            <person name="Schachtman D."/>
        </authorList>
    </citation>
    <scope>NUCLEOTIDE SEQUENCE [LARGE SCALE GENOMIC DNA]</scope>
    <source>
        <strain evidence="6 7">BE240</strain>
    </source>
</reference>
<dbReference type="PROSITE" id="PS50931">
    <property type="entry name" value="HTH_LYSR"/>
    <property type="match status" value="1"/>
</dbReference>
<evidence type="ECO:0000256" key="3">
    <source>
        <dbReference type="ARBA" id="ARBA00023125"/>
    </source>
</evidence>
<dbReference type="RefSeq" id="WP_204733599.1">
    <property type="nucleotide sequence ID" value="NZ_JAVDWE010000005.1"/>
</dbReference>
<keyword evidence="4" id="KW-0804">Transcription</keyword>
<dbReference type="Pfam" id="PF03466">
    <property type="entry name" value="LysR_substrate"/>
    <property type="match status" value="1"/>
</dbReference>
<protein>
    <submittedName>
        <fullName evidence="6">LysR family nitrogen assimilation transcriptional regulator</fullName>
    </submittedName>
</protein>
<keyword evidence="7" id="KW-1185">Reference proteome</keyword>
<evidence type="ECO:0000313" key="7">
    <source>
        <dbReference type="Proteomes" id="UP001265550"/>
    </source>
</evidence>